<proteinExistence type="inferred from homology"/>
<comment type="catalytic activity">
    <reaction evidence="14">
        <text>adenosine(37) in tRNA + 2 reduced [2Fe-2S]-[ferredoxin] + 2 S-adenosyl-L-methionine = 2-methyladenosine(37) in tRNA + 5'-deoxyadenosine + L-methionine + 2 oxidized [2Fe-2S]-[ferredoxin] + S-adenosyl-L-homocysteine</text>
        <dbReference type="Rhea" id="RHEA:43332"/>
        <dbReference type="Rhea" id="RHEA-COMP:10000"/>
        <dbReference type="Rhea" id="RHEA-COMP:10001"/>
        <dbReference type="Rhea" id="RHEA-COMP:10162"/>
        <dbReference type="Rhea" id="RHEA-COMP:10485"/>
        <dbReference type="ChEBI" id="CHEBI:17319"/>
        <dbReference type="ChEBI" id="CHEBI:33737"/>
        <dbReference type="ChEBI" id="CHEBI:33738"/>
        <dbReference type="ChEBI" id="CHEBI:57844"/>
        <dbReference type="ChEBI" id="CHEBI:57856"/>
        <dbReference type="ChEBI" id="CHEBI:59789"/>
        <dbReference type="ChEBI" id="CHEBI:74411"/>
        <dbReference type="ChEBI" id="CHEBI:74497"/>
        <dbReference type="EC" id="2.1.1.192"/>
    </reaction>
</comment>
<name>A0A4D6Y7B5_9GAMM</name>
<evidence type="ECO:0000259" key="15">
    <source>
        <dbReference type="PROSITE" id="PS51918"/>
    </source>
</evidence>
<dbReference type="GO" id="GO:0002935">
    <property type="term" value="F:tRNA (adenine(37)-C2)-methyltransferase activity"/>
    <property type="evidence" value="ECO:0007669"/>
    <property type="project" value="UniProtKB-UniRule"/>
</dbReference>
<feature type="active site" description="S-methylcysteine intermediate" evidence="14">
    <location>
        <position position="350"/>
    </location>
</feature>
<evidence type="ECO:0000256" key="11">
    <source>
        <dbReference type="ARBA" id="ARBA00023004"/>
    </source>
</evidence>
<evidence type="ECO:0000256" key="9">
    <source>
        <dbReference type="ARBA" id="ARBA00022694"/>
    </source>
</evidence>
<dbReference type="InterPro" id="IPR007197">
    <property type="entry name" value="rSAM"/>
</dbReference>
<gene>
    <name evidence="14 16" type="primary">rlmN</name>
    <name evidence="16" type="ORF">D9V70_01460</name>
</gene>
<protein>
    <recommendedName>
        <fullName evidence="14">Dual-specificity RNA methyltransferase RlmN</fullName>
        <ecNumber evidence="14">2.1.1.192</ecNumber>
    </recommendedName>
    <alternativeName>
        <fullName evidence="14">23S rRNA (adenine(2503)-C(2))-methyltransferase</fullName>
    </alternativeName>
    <alternativeName>
        <fullName evidence="14">23S rRNA m2A2503 methyltransferase</fullName>
    </alternativeName>
    <alternativeName>
        <fullName evidence="14">Ribosomal RNA large subunit methyltransferase N</fullName>
    </alternativeName>
    <alternativeName>
        <fullName evidence="14">tRNA (adenine(37)-C(2))-methyltransferase</fullName>
    </alternativeName>
    <alternativeName>
        <fullName evidence="14">tRNA m2A37 methyltransferase</fullName>
    </alternativeName>
</protein>
<dbReference type="GO" id="GO:0051539">
    <property type="term" value="F:4 iron, 4 sulfur cluster binding"/>
    <property type="evidence" value="ECO:0007669"/>
    <property type="project" value="UniProtKB-UniRule"/>
</dbReference>
<dbReference type="Gene3D" id="3.20.20.70">
    <property type="entry name" value="Aldolase class I"/>
    <property type="match status" value="1"/>
</dbReference>
<dbReference type="SUPFAM" id="SSF102114">
    <property type="entry name" value="Radical SAM enzymes"/>
    <property type="match status" value="1"/>
</dbReference>
<evidence type="ECO:0000313" key="16">
    <source>
        <dbReference type="EMBL" id="QCI22148.1"/>
    </source>
</evidence>
<dbReference type="Pfam" id="PF21016">
    <property type="entry name" value="RlmN_N"/>
    <property type="match status" value="1"/>
</dbReference>
<comment type="cofactor">
    <cofactor evidence="14">
        <name>[4Fe-4S] cluster</name>
        <dbReference type="ChEBI" id="CHEBI:49883"/>
    </cofactor>
    <text evidence="14">Binds 1 [4Fe-4S] cluster. The cluster is coordinated with 3 cysteines and an exchangeable S-adenosyl-L-methionine.</text>
</comment>
<feature type="binding site" evidence="14">
    <location>
        <position position="126"/>
    </location>
    <ligand>
        <name>[4Fe-4S] cluster</name>
        <dbReference type="ChEBI" id="CHEBI:49883"/>
        <note>4Fe-4S-S-AdoMet</note>
    </ligand>
</feature>
<keyword evidence="8 14" id="KW-0949">S-adenosyl-L-methionine</keyword>
<evidence type="ECO:0000256" key="6">
    <source>
        <dbReference type="ARBA" id="ARBA00022603"/>
    </source>
</evidence>
<evidence type="ECO:0000256" key="10">
    <source>
        <dbReference type="ARBA" id="ARBA00022723"/>
    </source>
</evidence>
<dbReference type="SFLD" id="SFLDG01062">
    <property type="entry name" value="methyltransferase_(Class_A)"/>
    <property type="match status" value="1"/>
</dbReference>
<evidence type="ECO:0000256" key="14">
    <source>
        <dbReference type="HAMAP-Rule" id="MF_01849"/>
    </source>
</evidence>
<feature type="binding site" evidence="14">
    <location>
        <position position="129"/>
    </location>
    <ligand>
        <name>[4Fe-4S] cluster</name>
        <dbReference type="ChEBI" id="CHEBI:49883"/>
        <note>4Fe-4S-S-AdoMet</note>
    </ligand>
</feature>
<dbReference type="RefSeq" id="WP_158355989.1">
    <property type="nucleotide sequence ID" value="NZ_CP034870.1"/>
</dbReference>
<evidence type="ECO:0000256" key="7">
    <source>
        <dbReference type="ARBA" id="ARBA00022679"/>
    </source>
</evidence>
<dbReference type="HAMAP" id="MF_01849">
    <property type="entry name" value="RNA_methyltr_RlmN"/>
    <property type="match status" value="1"/>
</dbReference>
<evidence type="ECO:0000256" key="13">
    <source>
        <dbReference type="ARBA" id="ARBA00023157"/>
    </source>
</evidence>
<keyword evidence="7 14" id="KW-0808">Transferase</keyword>
<feature type="domain" description="Radical SAM core" evidence="15">
    <location>
        <begin position="108"/>
        <end position="345"/>
    </location>
</feature>
<evidence type="ECO:0000256" key="2">
    <source>
        <dbReference type="ARBA" id="ARBA00007544"/>
    </source>
</evidence>
<comment type="miscellaneous">
    <text evidence="14">Reaction proceeds by a ping-pong mechanism involving intermediate methylation of a conserved cysteine residue.</text>
</comment>
<dbReference type="GO" id="GO:0046872">
    <property type="term" value="F:metal ion binding"/>
    <property type="evidence" value="ECO:0007669"/>
    <property type="project" value="UniProtKB-KW"/>
</dbReference>
<dbReference type="GO" id="GO:0019843">
    <property type="term" value="F:rRNA binding"/>
    <property type="evidence" value="ECO:0007669"/>
    <property type="project" value="UniProtKB-UniRule"/>
</dbReference>
<keyword evidence="6 14" id="KW-0489">Methyltransferase</keyword>
<comment type="catalytic activity">
    <reaction evidence="14">
        <text>adenosine(2503) in 23S rRNA + 2 reduced [2Fe-2S]-[ferredoxin] + 2 S-adenosyl-L-methionine = 2-methyladenosine(2503) in 23S rRNA + 5'-deoxyadenosine + L-methionine + 2 oxidized [2Fe-2S]-[ferredoxin] + S-adenosyl-L-homocysteine</text>
        <dbReference type="Rhea" id="RHEA:42916"/>
        <dbReference type="Rhea" id="RHEA-COMP:10000"/>
        <dbReference type="Rhea" id="RHEA-COMP:10001"/>
        <dbReference type="Rhea" id="RHEA-COMP:10152"/>
        <dbReference type="Rhea" id="RHEA-COMP:10282"/>
        <dbReference type="ChEBI" id="CHEBI:17319"/>
        <dbReference type="ChEBI" id="CHEBI:33737"/>
        <dbReference type="ChEBI" id="CHEBI:33738"/>
        <dbReference type="ChEBI" id="CHEBI:57844"/>
        <dbReference type="ChEBI" id="CHEBI:57856"/>
        <dbReference type="ChEBI" id="CHEBI:59789"/>
        <dbReference type="ChEBI" id="CHEBI:74411"/>
        <dbReference type="ChEBI" id="CHEBI:74497"/>
        <dbReference type="EC" id="2.1.1.192"/>
    </reaction>
</comment>
<dbReference type="NCBIfam" id="TIGR00048">
    <property type="entry name" value="rRNA_mod_RlmN"/>
    <property type="match status" value="1"/>
</dbReference>
<feature type="binding site" evidence="14">
    <location>
        <begin position="228"/>
        <end position="230"/>
    </location>
    <ligand>
        <name>S-adenosyl-L-methionine</name>
        <dbReference type="ChEBI" id="CHEBI:59789"/>
    </ligand>
</feature>
<dbReference type="OrthoDB" id="9793973at2"/>
<dbReference type="SFLD" id="SFLDF00275">
    <property type="entry name" value="adenosine_C2_methyltransferase"/>
    <property type="match status" value="1"/>
</dbReference>
<dbReference type="SFLD" id="SFLDS00029">
    <property type="entry name" value="Radical_SAM"/>
    <property type="match status" value="1"/>
</dbReference>
<comment type="subcellular location">
    <subcellularLocation>
        <location evidence="1 14">Cytoplasm</location>
    </subcellularLocation>
</comment>
<feature type="binding site" evidence="14">
    <location>
        <position position="307"/>
    </location>
    <ligand>
        <name>S-adenosyl-L-methionine</name>
        <dbReference type="ChEBI" id="CHEBI:59789"/>
    </ligand>
</feature>
<dbReference type="InterPro" id="IPR004383">
    <property type="entry name" value="rRNA_lsu_MTrfase_RlmN/Cfr"/>
</dbReference>
<dbReference type="InterPro" id="IPR048641">
    <property type="entry name" value="RlmN_N"/>
</dbReference>
<dbReference type="InterPro" id="IPR040072">
    <property type="entry name" value="Methyltransferase_A"/>
</dbReference>
<feature type="active site" description="Proton acceptor" evidence="14">
    <location>
        <position position="102"/>
    </location>
</feature>
<dbReference type="EMBL" id="CP034870">
    <property type="protein sequence ID" value="QCI22148.1"/>
    <property type="molecule type" value="Genomic_DNA"/>
</dbReference>
<dbReference type="GO" id="GO:0030488">
    <property type="term" value="P:tRNA methylation"/>
    <property type="evidence" value="ECO:0007669"/>
    <property type="project" value="UniProtKB-UniRule"/>
</dbReference>
<keyword evidence="9 14" id="KW-0819">tRNA processing</keyword>
<evidence type="ECO:0000256" key="1">
    <source>
        <dbReference type="ARBA" id="ARBA00004496"/>
    </source>
</evidence>
<evidence type="ECO:0000256" key="8">
    <source>
        <dbReference type="ARBA" id="ARBA00022691"/>
    </source>
</evidence>
<dbReference type="AlphaFoldDB" id="A0A4D6Y7B5"/>
<keyword evidence="3 14" id="KW-0004">4Fe-4S</keyword>
<dbReference type="Gene3D" id="1.10.150.530">
    <property type="match status" value="1"/>
</dbReference>
<reference evidence="16 17" key="2">
    <citation type="submission" date="2019-05" db="EMBL/GenBank/DDBJ databases">
        <title>Genome evolution of the obligate endosymbiont Buchnera aphidicola.</title>
        <authorList>
            <person name="Moran N.A."/>
        </authorList>
    </citation>
    <scope>NUCLEOTIDE SEQUENCE [LARGE SCALE GENOMIC DNA]</scope>
    <source>
        <strain evidence="16 17">Lps</strain>
    </source>
</reference>
<dbReference type="Proteomes" id="UP000298564">
    <property type="component" value="Chromosome"/>
</dbReference>
<keyword evidence="10 14" id="KW-0479">Metal-binding</keyword>
<reference evidence="16 17" key="1">
    <citation type="submission" date="2018-12" db="EMBL/GenBank/DDBJ databases">
        <authorList>
            <person name="Chong R.A."/>
        </authorList>
    </citation>
    <scope>NUCLEOTIDE SEQUENCE [LARGE SCALE GENOMIC DNA]</scope>
    <source>
        <strain evidence="16 17">Lps</strain>
    </source>
</reference>
<keyword evidence="12 14" id="KW-0411">Iron-sulfur</keyword>
<comment type="caution">
    <text evidence="14">Lacks conserved residue(s) required for the propagation of feature annotation.</text>
</comment>
<dbReference type="GO" id="GO:0000049">
    <property type="term" value="F:tRNA binding"/>
    <property type="evidence" value="ECO:0007669"/>
    <property type="project" value="UniProtKB-UniRule"/>
</dbReference>
<dbReference type="PROSITE" id="PS51918">
    <property type="entry name" value="RADICAL_SAM"/>
    <property type="match status" value="1"/>
</dbReference>
<dbReference type="PANTHER" id="PTHR30544">
    <property type="entry name" value="23S RRNA METHYLTRANSFERASE"/>
    <property type="match status" value="1"/>
</dbReference>
<evidence type="ECO:0000256" key="12">
    <source>
        <dbReference type="ARBA" id="ARBA00023014"/>
    </source>
</evidence>
<evidence type="ECO:0000256" key="5">
    <source>
        <dbReference type="ARBA" id="ARBA00022552"/>
    </source>
</evidence>
<feature type="binding site" evidence="14">
    <location>
        <position position="122"/>
    </location>
    <ligand>
        <name>[4Fe-4S] cluster</name>
        <dbReference type="ChEBI" id="CHEBI:49883"/>
        <note>4Fe-4S-S-AdoMet</note>
    </ligand>
</feature>
<keyword evidence="11 14" id="KW-0408">Iron</keyword>
<dbReference type="InterPro" id="IPR058240">
    <property type="entry name" value="rSAM_sf"/>
</dbReference>
<dbReference type="InterPro" id="IPR013785">
    <property type="entry name" value="Aldolase_TIM"/>
</dbReference>
<evidence type="ECO:0000313" key="17">
    <source>
        <dbReference type="Proteomes" id="UP000298564"/>
    </source>
</evidence>
<keyword evidence="5 14" id="KW-0698">rRNA processing</keyword>
<dbReference type="PANTHER" id="PTHR30544:SF5">
    <property type="entry name" value="RADICAL SAM CORE DOMAIN-CONTAINING PROTEIN"/>
    <property type="match status" value="1"/>
</dbReference>
<feature type="binding site" evidence="14">
    <location>
        <position position="206"/>
    </location>
    <ligand>
        <name>S-adenosyl-L-methionine</name>
        <dbReference type="ChEBI" id="CHEBI:59789"/>
    </ligand>
</feature>
<dbReference type="CDD" id="cd01335">
    <property type="entry name" value="Radical_SAM"/>
    <property type="match status" value="1"/>
</dbReference>
<organism evidence="16 17">
    <name type="scientific">Buchnera aphidicola</name>
    <name type="common">Lipaphis pseudobrassicae</name>
    <dbReference type="NCBI Taxonomy" id="1258543"/>
    <lineage>
        <taxon>Bacteria</taxon>
        <taxon>Pseudomonadati</taxon>
        <taxon>Pseudomonadota</taxon>
        <taxon>Gammaproteobacteria</taxon>
        <taxon>Enterobacterales</taxon>
        <taxon>Erwiniaceae</taxon>
        <taxon>Buchnera</taxon>
    </lineage>
</organism>
<evidence type="ECO:0000256" key="3">
    <source>
        <dbReference type="ARBA" id="ARBA00022485"/>
    </source>
</evidence>
<dbReference type="PIRSF" id="PIRSF006004">
    <property type="entry name" value="CHP00048"/>
    <property type="match status" value="1"/>
</dbReference>
<dbReference type="Pfam" id="PF04055">
    <property type="entry name" value="Radical_SAM"/>
    <property type="match status" value="1"/>
</dbReference>
<dbReference type="GO" id="GO:0005737">
    <property type="term" value="C:cytoplasm"/>
    <property type="evidence" value="ECO:0007669"/>
    <property type="project" value="UniProtKB-SubCell"/>
</dbReference>
<evidence type="ECO:0000256" key="4">
    <source>
        <dbReference type="ARBA" id="ARBA00022490"/>
    </source>
</evidence>
<comment type="similarity">
    <text evidence="2 14">Belongs to the radical SAM superfamily. RlmN family.</text>
</comment>
<dbReference type="FunFam" id="3.20.20.70:FF:000008">
    <property type="entry name" value="Dual-specificity RNA methyltransferase RlmN"/>
    <property type="match status" value="1"/>
</dbReference>
<feature type="binding site" evidence="14">
    <location>
        <begin position="174"/>
        <end position="175"/>
    </location>
    <ligand>
        <name>S-adenosyl-L-methionine</name>
        <dbReference type="ChEBI" id="CHEBI:59789"/>
    </ligand>
</feature>
<keyword evidence="4 14" id="KW-0963">Cytoplasm</keyword>
<accession>A0A4D6Y7B5</accession>
<dbReference type="GO" id="GO:0070475">
    <property type="term" value="P:rRNA base methylation"/>
    <property type="evidence" value="ECO:0007669"/>
    <property type="project" value="UniProtKB-UniRule"/>
</dbReference>
<dbReference type="InterPro" id="IPR027492">
    <property type="entry name" value="RNA_MTrfase_RlmN"/>
</dbReference>
<dbReference type="GO" id="GO:0070040">
    <property type="term" value="F:rRNA (adenine(2503)-C2-)-methyltransferase activity"/>
    <property type="evidence" value="ECO:0007669"/>
    <property type="project" value="UniProtKB-UniRule"/>
</dbReference>
<keyword evidence="13 14" id="KW-1015">Disulfide bond</keyword>
<dbReference type="EC" id="2.1.1.192" evidence="14"/>
<sequence length="364" mass="41219">MKSNLNTSKTLNNKINLLDLNPKNLYFFLNSLGEKNFSSKQIMNWIYKHNCNDVNKMLNISIKTRKKLNEKSYIFASEFIEEKISSDGTIKWITSIDNQKIETVYIPEKKRSTLCVSSQIGCALKCRFCATGQQGFNRNLKVSEIIAQIWQANKILKQKNINNHISNIVFMGMGEPLLNLNNVVSAIKIILDQYGFSLSKRRITLSTSGIAPALKKMKNMIDVSLAISLHAPNDSIRDIIMPINKKYNIQSILSSTLKYLKYSKANYGGVTIEYVMLNGINDSNKNAHELSLLLNNIPSKINLIPWNPFLGSSFLSSNLNRINIFANILRSKGFTTIIRKNRGQDINAACGQLTGNIINRFQRL</sequence>
<comment type="function">
    <text evidence="14">Specifically methylates position 2 of adenine 2503 in 23S rRNA and position 2 of adenine 37 in tRNAs. m2A2503 modification seems to play a crucial role in the proofreading step occurring at the peptidyl transferase center and thus would serve to optimize ribosomal fidelity.</text>
</comment>